<evidence type="ECO:0000313" key="2">
    <source>
        <dbReference type="Proteomes" id="UP000194857"/>
    </source>
</evidence>
<protein>
    <recommendedName>
        <fullName evidence="3">Polysaccharide deacetylase family protein</fullName>
    </recommendedName>
</protein>
<accession>A0A241XG29</accession>
<dbReference type="EMBL" id="NFFZ01000031">
    <property type="protein sequence ID" value="OTI55249.1"/>
    <property type="molecule type" value="Genomic_DNA"/>
</dbReference>
<dbReference type="Gene3D" id="3.20.20.370">
    <property type="entry name" value="Glycoside hydrolase/deacetylase"/>
    <property type="match status" value="1"/>
</dbReference>
<reference evidence="1 2" key="1">
    <citation type="submission" date="2017-05" db="EMBL/GenBank/DDBJ databases">
        <authorList>
            <person name="Song R."/>
            <person name="Chenine A.L."/>
            <person name="Ruprecht R.M."/>
        </authorList>
    </citation>
    <scope>NUCLEOTIDE SEQUENCE [LARGE SCALE GENOMIC DNA]</scope>
    <source>
        <strain evidence="1 2">S567_C10_BS</strain>
    </source>
</reference>
<proteinExistence type="predicted"/>
<sequence length="320" mass="35430">MRSLIGMTFLNSSVGQRRLRQNGIVLRLGPVVADRRRATLPHRQGHCLDRQDLETLLLWLQRHFLCVPLEHLFEGPAPACLRIALSVDGNPAELAELVYPLLERYEMPASAFIGGDPRSWREAVAETLWQADATAAGPLLELLEGYSGAALMAVFERTGDDQRRSRNLDLLLRKLERLDPASQQALHAACPVPAPYSAGDWERVRRLENSGLLRFGLRGQEPHPSAGLCAEDCLGRAHRQLQQHCAAPLPVFCQARTTPAAQPGLRAALGRLGYRFAFGARNGLVDTRCDPLDLPRIEVDAAIAARPGRLAWRIYRGARP</sequence>
<organism evidence="1 2">
    <name type="scientific">Pseudomonas aeruginosa</name>
    <dbReference type="NCBI Taxonomy" id="287"/>
    <lineage>
        <taxon>Bacteria</taxon>
        <taxon>Pseudomonadati</taxon>
        <taxon>Pseudomonadota</taxon>
        <taxon>Gammaproteobacteria</taxon>
        <taxon>Pseudomonadales</taxon>
        <taxon>Pseudomonadaceae</taxon>
        <taxon>Pseudomonas</taxon>
    </lineage>
</organism>
<evidence type="ECO:0008006" key="3">
    <source>
        <dbReference type="Google" id="ProtNLM"/>
    </source>
</evidence>
<dbReference type="Proteomes" id="UP000194857">
    <property type="component" value="Unassembled WGS sequence"/>
</dbReference>
<evidence type="ECO:0000313" key="1">
    <source>
        <dbReference type="EMBL" id="OTI55249.1"/>
    </source>
</evidence>
<gene>
    <name evidence="1" type="ORF">CAZ10_34560</name>
</gene>
<comment type="caution">
    <text evidence="1">The sequence shown here is derived from an EMBL/GenBank/DDBJ whole genome shotgun (WGS) entry which is preliminary data.</text>
</comment>
<dbReference type="RefSeq" id="WP_023464751.1">
    <property type="nucleotide sequence ID" value="NZ_CAADLW010000952.1"/>
</dbReference>
<dbReference type="AlphaFoldDB" id="A0A241XG29"/>
<name>A0A241XG29_PSEAI</name>
<dbReference type="CDD" id="cd10918">
    <property type="entry name" value="CE4_NodB_like_5s_6s"/>
    <property type="match status" value="1"/>
</dbReference>